<keyword evidence="6" id="KW-0851">Voltage-gated channel</keyword>
<keyword evidence="3" id="KW-0633">Potassium transport</keyword>
<organism evidence="14 15">
    <name type="scientific">Novilysobacter avium</name>
    <dbReference type="NCBI Taxonomy" id="2781023"/>
    <lineage>
        <taxon>Bacteria</taxon>
        <taxon>Pseudomonadati</taxon>
        <taxon>Pseudomonadota</taxon>
        <taxon>Gammaproteobacteria</taxon>
        <taxon>Lysobacterales</taxon>
        <taxon>Lysobacteraceae</taxon>
        <taxon>Novilysobacter</taxon>
    </lineage>
</organism>
<sequence>MRLLFTPQLNPATESGWRRRWFEIIYHHDTPPARNFDLLLILTILASVIVIMLDSDPWLHIDHAQALYRIEWGFTLVFTAEYLLRLVVVKRPLRYALSMWGVIDLLSILPTYLSFFLPGTQALLVVRILRVLRVFRILKLTRYVEEGSVLTGALWRSRRKIFLFVSVLLTIALIFGALMYVIEGPEYGFSTIPTGMYWAIVTMATVGFGDLAPQTGIGRLITSTLILIGYSIIAVPTGIYTAELATSMRRAKGNERERHDNRGCPVCGLEGHESDARYCRRCGGALPELMD</sequence>
<dbReference type="InterPro" id="IPR005821">
    <property type="entry name" value="Ion_trans_dom"/>
</dbReference>
<evidence type="ECO:0000256" key="4">
    <source>
        <dbReference type="ARBA" id="ARBA00022692"/>
    </source>
</evidence>
<protein>
    <submittedName>
        <fullName evidence="14">Ion transporter</fullName>
    </submittedName>
</protein>
<dbReference type="EMBL" id="CP063657">
    <property type="protein sequence ID" value="QOW22588.1"/>
    <property type="molecule type" value="Genomic_DNA"/>
</dbReference>
<feature type="transmembrane region" description="Helical" evidence="12">
    <location>
        <begin position="188"/>
        <end position="208"/>
    </location>
</feature>
<evidence type="ECO:0000256" key="10">
    <source>
        <dbReference type="ARBA" id="ARBA00023136"/>
    </source>
</evidence>
<evidence type="ECO:0000259" key="13">
    <source>
        <dbReference type="Pfam" id="PF00520"/>
    </source>
</evidence>
<dbReference type="InterPro" id="IPR027359">
    <property type="entry name" value="Volt_channel_dom_sf"/>
</dbReference>
<dbReference type="Proteomes" id="UP000593932">
    <property type="component" value="Chromosome"/>
</dbReference>
<reference evidence="14 15" key="1">
    <citation type="submission" date="2020-10" db="EMBL/GenBank/DDBJ databases">
        <title>complete genome sequencing of Lysobacter sp. H23M41.</title>
        <authorList>
            <person name="Bae J.-W."/>
            <person name="Lee S.-Y."/>
        </authorList>
    </citation>
    <scope>NUCLEOTIDE SEQUENCE [LARGE SCALE GENOMIC DNA]</scope>
    <source>
        <strain evidence="14 15">H23M41</strain>
    </source>
</reference>
<feature type="transmembrane region" description="Helical" evidence="12">
    <location>
        <begin position="36"/>
        <end position="54"/>
    </location>
</feature>
<evidence type="ECO:0000256" key="2">
    <source>
        <dbReference type="ARBA" id="ARBA00022448"/>
    </source>
</evidence>
<evidence type="ECO:0000256" key="9">
    <source>
        <dbReference type="ARBA" id="ARBA00023065"/>
    </source>
</evidence>
<dbReference type="PANTHER" id="PTHR11537">
    <property type="entry name" value="VOLTAGE-GATED POTASSIUM CHANNEL"/>
    <property type="match status" value="1"/>
</dbReference>
<dbReference type="PANTHER" id="PTHR11537:SF254">
    <property type="entry name" value="POTASSIUM VOLTAGE-GATED CHANNEL PROTEIN SHAB"/>
    <property type="match status" value="1"/>
</dbReference>
<keyword evidence="15" id="KW-1185">Reference proteome</keyword>
<dbReference type="InterPro" id="IPR028325">
    <property type="entry name" value="VG_K_chnl"/>
</dbReference>
<evidence type="ECO:0000256" key="12">
    <source>
        <dbReference type="SAM" id="Phobius"/>
    </source>
</evidence>
<name>A0A7S6ULN4_9GAMM</name>
<evidence type="ECO:0000313" key="15">
    <source>
        <dbReference type="Proteomes" id="UP000593932"/>
    </source>
</evidence>
<dbReference type="Pfam" id="PF00520">
    <property type="entry name" value="Ion_trans"/>
    <property type="match status" value="1"/>
</dbReference>
<evidence type="ECO:0000256" key="1">
    <source>
        <dbReference type="ARBA" id="ARBA00004141"/>
    </source>
</evidence>
<evidence type="ECO:0000256" key="5">
    <source>
        <dbReference type="ARBA" id="ARBA00022826"/>
    </source>
</evidence>
<keyword evidence="11" id="KW-0407">Ion channel</keyword>
<dbReference type="RefSeq" id="WP_194035085.1">
    <property type="nucleotide sequence ID" value="NZ_CP063657.1"/>
</dbReference>
<dbReference type="Gene3D" id="1.20.120.350">
    <property type="entry name" value="Voltage-gated potassium channels. Chain C"/>
    <property type="match status" value="1"/>
</dbReference>
<keyword evidence="2" id="KW-0813">Transport</keyword>
<evidence type="ECO:0000256" key="11">
    <source>
        <dbReference type="ARBA" id="ARBA00023303"/>
    </source>
</evidence>
<evidence type="ECO:0000313" key="14">
    <source>
        <dbReference type="EMBL" id="QOW22588.1"/>
    </source>
</evidence>
<feature type="transmembrane region" description="Helical" evidence="12">
    <location>
        <begin position="66"/>
        <end position="88"/>
    </location>
</feature>
<evidence type="ECO:0000256" key="3">
    <source>
        <dbReference type="ARBA" id="ARBA00022538"/>
    </source>
</evidence>
<feature type="domain" description="Ion transport" evidence="13">
    <location>
        <begin position="34"/>
        <end position="246"/>
    </location>
</feature>
<evidence type="ECO:0000256" key="8">
    <source>
        <dbReference type="ARBA" id="ARBA00022989"/>
    </source>
</evidence>
<feature type="transmembrane region" description="Helical" evidence="12">
    <location>
        <begin position="108"/>
        <end position="129"/>
    </location>
</feature>
<dbReference type="PRINTS" id="PR00169">
    <property type="entry name" value="KCHANNEL"/>
</dbReference>
<comment type="subcellular location">
    <subcellularLocation>
        <location evidence="1">Membrane</location>
        <topology evidence="1">Multi-pass membrane protein</topology>
    </subcellularLocation>
</comment>
<keyword evidence="9" id="KW-0406">Ion transport</keyword>
<gene>
    <name evidence="14" type="ORF">INQ42_03035</name>
</gene>
<proteinExistence type="predicted"/>
<feature type="transmembrane region" description="Helical" evidence="12">
    <location>
        <begin position="161"/>
        <end position="182"/>
    </location>
</feature>
<accession>A0A7S6ULN4</accession>
<feature type="transmembrane region" description="Helical" evidence="12">
    <location>
        <begin position="220"/>
        <end position="240"/>
    </location>
</feature>
<keyword evidence="7" id="KW-0630">Potassium</keyword>
<keyword evidence="4 12" id="KW-0812">Transmembrane</keyword>
<keyword evidence="8 12" id="KW-1133">Transmembrane helix</keyword>
<dbReference type="Gene3D" id="1.10.287.70">
    <property type="match status" value="1"/>
</dbReference>
<evidence type="ECO:0000256" key="7">
    <source>
        <dbReference type="ARBA" id="ARBA00022958"/>
    </source>
</evidence>
<keyword evidence="10 12" id="KW-0472">Membrane</keyword>
<dbReference type="SUPFAM" id="SSF81324">
    <property type="entry name" value="Voltage-gated potassium channels"/>
    <property type="match status" value="1"/>
</dbReference>
<evidence type="ECO:0000256" key="6">
    <source>
        <dbReference type="ARBA" id="ARBA00022882"/>
    </source>
</evidence>
<keyword evidence="5" id="KW-0631">Potassium channel</keyword>